<dbReference type="PANTHER" id="PTHR42878:SF7">
    <property type="entry name" value="SENSOR HISTIDINE KINASE GLRK"/>
    <property type="match status" value="1"/>
</dbReference>
<comment type="caution">
    <text evidence="12">The sequence shown here is derived from an EMBL/GenBank/DDBJ whole genome shotgun (WGS) entry which is preliminary data.</text>
</comment>
<dbReference type="PANTHER" id="PTHR42878">
    <property type="entry name" value="TWO-COMPONENT HISTIDINE KINASE"/>
    <property type="match status" value="1"/>
</dbReference>
<dbReference type="InterPro" id="IPR003660">
    <property type="entry name" value="HAMP_dom"/>
</dbReference>
<dbReference type="Proteomes" id="UP001207654">
    <property type="component" value="Unassembled WGS sequence"/>
</dbReference>
<dbReference type="Pfam" id="PF00512">
    <property type="entry name" value="HisKA"/>
    <property type="match status" value="1"/>
</dbReference>
<dbReference type="InterPro" id="IPR003594">
    <property type="entry name" value="HATPase_dom"/>
</dbReference>
<keyword evidence="5" id="KW-0808">Transferase</keyword>
<dbReference type="SMART" id="SM00387">
    <property type="entry name" value="HATPase_c"/>
    <property type="match status" value="1"/>
</dbReference>
<protein>
    <recommendedName>
        <fullName evidence="3">histidine kinase</fullName>
        <ecNumber evidence="3">2.7.13.3</ecNumber>
    </recommendedName>
</protein>
<dbReference type="SMART" id="SM00388">
    <property type="entry name" value="HisKA"/>
    <property type="match status" value="1"/>
</dbReference>
<evidence type="ECO:0000256" key="4">
    <source>
        <dbReference type="ARBA" id="ARBA00022553"/>
    </source>
</evidence>
<keyword evidence="13" id="KW-1185">Reference proteome</keyword>
<dbReference type="InterPro" id="IPR005467">
    <property type="entry name" value="His_kinase_dom"/>
</dbReference>
<dbReference type="InterPro" id="IPR050351">
    <property type="entry name" value="BphY/WalK/GraS-like"/>
</dbReference>
<dbReference type="PROSITE" id="PS50109">
    <property type="entry name" value="HIS_KIN"/>
    <property type="match status" value="1"/>
</dbReference>
<evidence type="ECO:0000313" key="12">
    <source>
        <dbReference type="EMBL" id="MCY1073056.1"/>
    </source>
</evidence>
<reference evidence="12 13" key="1">
    <citation type="submission" date="2022-11" db="EMBL/GenBank/DDBJ databases">
        <title>Minimal conservation of predation-associated metabolite biosynthetic gene clusters underscores biosynthetic potential of Myxococcota including descriptions for ten novel species: Archangium lansinium sp. nov., Myxococcus landrumus sp. nov., Nannocystis bai.</title>
        <authorList>
            <person name="Ahearne A."/>
            <person name="Stevens C."/>
            <person name="Phillips K."/>
        </authorList>
    </citation>
    <scope>NUCLEOTIDE SEQUENCE [LARGE SCALE GENOMIC DNA]</scope>
    <source>
        <strain evidence="12 13">MIWBW</strain>
    </source>
</reference>
<dbReference type="SUPFAM" id="SSF55785">
    <property type="entry name" value="PYP-like sensor domain (PAS domain)"/>
    <property type="match status" value="1"/>
</dbReference>
<dbReference type="SUPFAM" id="SSF47384">
    <property type="entry name" value="Homodimeric domain of signal transducing histidine kinase"/>
    <property type="match status" value="1"/>
</dbReference>
<dbReference type="Pfam" id="PF02518">
    <property type="entry name" value="HATPase_c"/>
    <property type="match status" value="1"/>
</dbReference>
<evidence type="ECO:0000256" key="1">
    <source>
        <dbReference type="ARBA" id="ARBA00000085"/>
    </source>
</evidence>
<dbReference type="CDD" id="cd16922">
    <property type="entry name" value="HATPase_EvgS-ArcB-TorS-like"/>
    <property type="match status" value="1"/>
</dbReference>
<dbReference type="CDD" id="cd00082">
    <property type="entry name" value="HisKA"/>
    <property type="match status" value="1"/>
</dbReference>
<dbReference type="Gene3D" id="6.10.340.10">
    <property type="match status" value="1"/>
</dbReference>
<dbReference type="InterPro" id="IPR035965">
    <property type="entry name" value="PAS-like_dom_sf"/>
</dbReference>
<dbReference type="InterPro" id="IPR003661">
    <property type="entry name" value="HisK_dim/P_dom"/>
</dbReference>
<keyword evidence="8 12" id="KW-0067">ATP-binding</keyword>
<evidence type="ECO:0000313" key="13">
    <source>
        <dbReference type="Proteomes" id="UP001207654"/>
    </source>
</evidence>
<sequence>MSLRDKLLLAQAPLALALLLVGVVAVNTLGRVGRAGQDILADNYRSVLAMQRIGEHLERLDSAALFIVVDERERGQELAGAHLQPLEAELKVQEGNVTEPGEAEATSQLRRAWARYRSAYEAFAIAEAPEARRAAYFDSLAPAFREAKAATQTILALNQDAMVRKSDALQRKSRRVNSLMVTAVVVSLVGGFLASASLTQRALRPVSVLSQAVRRLGQGDLATRALVQGQDEIAQLARDFNSMAEALQRYRRSSLGELLQAQASSQASIDSLPDPVVVFGVEGGVLNVNRAAEEVLRLSVEGGGALGQVAPEVREVLERVCSHVLGGKGPYLPRGYEEAVRVEGAEGDRWLLPRGSPVYGEAGGVVGATVLLQDVTRLRRFDELKNDLVATVAHEFRTPLTSLRMAIHLCAEGVVGPITEKQADLLHAAREDCERLQGIVDDLLDLSRLQSGRVVLEVRPVSTEAVLEAALAPHRVSAEERGVRLSMSQEPGLERVEADPDRLQLVLSNLVANAVRHTSHGGEVVVRARSDGERVRFEVADTGEGISPEHQQRIFEKFYRVPGASTGGAGLGLSIAQEIVQAHGGEMGLSSQPGVGSTFWFTLPRSQQAEGEELEPTSHR</sequence>
<evidence type="ECO:0000256" key="5">
    <source>
        <dbReference type="ARBA" id="ARBA00022679"/>
    </source>
</evidence>
<comment type="subcellular location">
    <subcellularLocation>
        <location evidence="2">Membrane</location>
    </subcellularLocation>
</comment>
<dbReference type="InterPro" id="IPR036890">
    <property type="entry name" value="HATPase_C_sf"/>
</dbReference>
<evidence type="ECO:0000256" key="7">
    <source>
        <dbReference type="ARBA" id="ARBA00022777"/>
    </source>
</evidence>
<evidence type="ECO:0000259" key="11">
    <source>
        <dbReference type="PROSITE" id="PS50885"/>
    </source>
</evidence>
<evidence type="ECO:0000256" key="3">
    <source>
        <dbReference type="ARBA" id="ARBA00012438"/>
    </source>
</evidence>
<dbReference type="Gene3D" id="1.10.287.130">
    <property type="match status" value="1"/>
</dbReference>
<organism evidence="12 13">
    <name type="scientific">Archangium lansingense</name>
    <dbReference type="NCBI Taxonomy" id="2995310"/>
    <lineage>
        <taxon>Bacteria</taxon>
        <taxon>Pseudomonadati</taxon>
        <taxon>Myxococcota</taxon>
        <taxon>Myxococcia</taxon>
        <taxon>Myxococcales</taxon>
        <taxon>Cystobacterineae</taxon>
        <taxon>Archangiaceae</taxon>
        <taxon>Archangium</taxon>
    </lineage>
</organism>
<dbReference type="Gene3D" id="3.30.450.20">
    <property type="entry name" value="PAS domain"/>
    <property type="match status" value="1"/>
</dbReference>
<dbReference type="Pfam" id="PF00672">
    <property type="entry name" value="HAMP"/>
    <property type="match status" value="1"/>
</dbReference>
<keyword evidence="4" id="KW-0597">Phosphoprotein</keyword>
<keyword evidence="6" id="KW-0547">Nucleotide-binding</keyword>
<evidence type="ECO:0000256" key="9">
    <source>
        <dbReference type="ARBA" id="ARBA00023012"/>
    </source>
</evidence>
<feature type="domain" description="HAMP" evidence="11">
    <location>
        <begin position="200"/>
        <end position="252"/>
    </location>
</feature>
<name>A0ABT3ZVE6_9BACT</name>
<dbReference type="PROSITE" id="PS50885">
    <property type="entry name" value="HAMP"/>
    <property type="match status" value="1"/>
</dbReference>
<dbReference type="Gene3D" id="3.30.565.10">
    <property type="entry name" value="Histidine kinase-like ATPase, C-terminal domain"/>
    <property type="match status" value="1"/>
</dbReference>
<dbReference type="CDD" id="cd06225">
    <property type="entry name" value="HAMP"/>
    <property type="match status" value="1"/>
</dbReference>
<accession>A0ABT3ZVE6</accession>
<proteinExistence type="predicted"/>
<dbReference type="SUPFAM" id="SSF158472">
    <property type="entry name" value="HAMP domain-like"/>
    <property type="match status" value="1"/>
</dbReference>
<dbReference type="InterPro" id="IPR036097">
    <property type="entry name" value="HisK_dim/P_sf"/>
</dbReference>
<keyword evidence="9" id="KW-0902">Two-component regulatory system</keyword>
<evidence type="ECO:0000256" key="2">
    <source>
        <dbReference type="ARBA" id="ARBA00004370"/>
    </source>
</evidence>
<comment type="catalytic activity">
    <reaction evidence="1">
        <text>ATP + protein L-histidine = ADP + protein N-phospho-L-histidine.</text>
        <dbReference type="EC" id="2.7.13.3"/>
    </reaction>
</comment>
<dbReference type="SUPFAM" id="SSF55874">
    <property type="entry name" value="ATPase domain of HSP90 chaperone/DNA topoisomerase II/histidine kinase"/>
    <property type="match status" value="1"/>
</dbReference>
<keyword evidence="7" id="KW-0418">Kinase</keyword>
<dbReference type="RefSeq" id="WP_267532074.1">
    <property type="nucleotide sequence ID" value="NZ_JAPNKA010000001.1"/>
</dbReference>
<dbReference type="InterPro" id="IPR004358">
    <property type="entry name" value="Sig_transdc_His_kin-like_C"/>
</dbReference>
<dbReference type="SMART" id="SM00304">
    <property type="entry name" value="HAMP"/>
    <property type="match status" value="1"/>
</dbReference>
<gene>
    <name evidence="12" type="ORF">OV287_01040</name>
</gene>
<dbReference type="EMBL" id="JAPNKA010000001">
    <property type="protein sequence ID" value="MCY1073056.1"/>
    <property type="molecule type" value="Genomic_DNA"/>
</dbReference>
<evidence type="ECO:0000256" key="8">
    <source>
        <dbReference type="ARBA" id="ARBA00022840"/>
    </source>
</evidence>
<feature type="domain" description="Histidine kinase" evidence="10">
    <location>
        <begin position="391"/>
        <end position="607"/>
    </location>
</feature>
<dbReference type="GO" id="GO:0005524">
    <property type="term" value="F:ATP binding"/>
    <property type="evidence" value="ECO:0007669"/>
    <property type="project" value="UniProtKB-KW"/>
</dbReference>
<dbReference type="PRINTS" id="PR00344">
    <property type="entry name" value="BCTRLSENSOR"/>
</dbReference>
<dbReference type="EC" id="2.7.13.3" evidence="3"/>
<evidence type="ECO:0000259" key="10">
    <source>
        <dbReference type="PROSITE" id="PS50109"/>
    </source>
</evidence>
<evidence type="ECO:0000256" key="6">
    <source>
        <dbReference type="ARBA" id="ARBA00022741"/>
    </source>
</evidence>